<feature type="compositionally biased region" description="Low complexity" evidence="1">
    <location>
        <begin position="47"/>
        <end position="60"/>
    </location>
</feature>
<reference evidence="3" key="1">
    <citation type="submission" date="2024-02" db="EMBL/GenBank/DDBJ databases">
        <title>Tomenella chthoni gen. nov. sp. nov., a member of the family Jonesiaceae isolated from bat guano.</title>
        <authorList>
            <person name="Miller S.L."/>
            <person name="King J."/>
            <person name="Sankaranarayanan K."/>
            <person name="Lawson P.A."/>
        </authorList>
    </citation>
    <scope>NUCLEOTIDE SEQUENCE</scope>
    <source>
        <strain evidence="3">BS-20</strain>
    </source>
</reference>
<keyword evidence="2" id="KW-0812">Transmembrane</keyword>
<gene>
    <name evidence="3" type="ORF">V5R04_01700</name>
</gene>
<keyword evidence="2" id="KW-0472">Membrane</keyword>
<proteinExistence type="predicted"/>
<keyword evidence="2" id="KW-1133">Transmembrane helix</keyword>
<evidence type="ECO:0000256" key="1">
    <source>
        <dbReference type="SAM" id="MobiDB-lite"/>
    </source>
</evidence>
<evidence type="ECO:0000256" key="2">
    <source>
        <dbReference type="SAM" id="Phobius"/>
    </source>
</evidence>
<accession>A0AAU7DVU7</accession>
<dbReference type="AlphaFoldDB" id="A0AAU7DVU7"/>
<sequence length="754" mass="77385">MSDQDLTPEGTNNEATSEPAVPDVSQDQPDAPEISEPAQASATTNVPAAEPQTEAAAKTAPEPKPTPPAAKKSAAKMAKKNATKNAKQQRTRKVTVGQVLTGLLVVALAVGLGLFGQRVTVPIPEVLAMGTDVSVDAASAALICPTPVAEAKQPKGQDNQELSNAGNNKTEDGSISQDAAEATDQGAGDAGEEAEEDAKPADDFDADQGTTKNTVQTALLGRGGEVSYLDLGVPTDIQSTEESDQPFEPQVIDPVSALEPSAQSTMTGFNSGLAISTVARALTDPAKGQFTAATQSSVTSEGDALGIAAATCGTAATEHWLVGGGTSLGTSSKLVVQNPGLTAATVTLTVWGPGGRVPLSGLETLLVPAGKQVSVFLEGIAAEQRRTAVHVSSTGSLVSAYLQVNTLDGITAKGIDYVTPGSAPARVQVMTGVTLTGSEGTTGEPSVVRIVSPDFTEIVNLGDETAEEAADVGTQVIGTAAISLLGPEGRFALFGADQIDLTAGAVTDVELTGVPAGNYTVVIDSEVPIIAATRVSIEGTQDPERPLFGIPQDFAWIHSSDVLSGPEQGTEGGPADGQVAAMDELLDQTALQPRSVSSVVATIADLESKVVLAALPNVTDTADLPAALAKIPHVYATDAQAESEQETAEEQALREAWVADQRVAITTYSEAGAVLEQREIKLAVGQTLELEMTDLGGDQVHAVLVEPQQDAIIDWAVVTTSSDLNAAIGVLRPVVAEDEPMEVRVTRSLSVGIK</sequence>
<feature type="compositionally biased region" description="Polar residues" evidence="1">
    <location>
        <begin position="1"/>
        <end position="16"/>
    </location>
</feature>
<feature type="region of interest" description="Disordered" evidence="1">
    <location>
        <begin position="1"/>
        <end position="92"/>
    </location>
</feature>
<feature type="transmembrane region" description="Helical" evidence="2">
    <location>
        <begin position="94"/>
        <end position="115"/>
    </location>
</feature>
<name>A0AAU7DVU7_9MICO</name>
<dbReference type="InterPro" id="IPR043777">
    <property type="entry name" value="DUF5719"/>
</dbReference>
<feature type="region of interest" description="Disordered" evidence="1">
    <location>
        <begin position="150"/>
        <end position="211"/>
    </location>
</feature>
<dbReference type="Pfam" id="PF18986">
    <property type="entry name" value="DUF5719"/>
    <property type="match status" value="1"/>
</dbReference>
<evidence type="ECO:0000313" key="3">
    <source>
        <dbReference type="EMBL" id="XBH21968.1"/>
    </source>
</evidence>
<feature type="compositionally biased region" description="Basic residues" evidence="1">
    <location>
        <begin position="73"/>
        <end position="92"/>
    </location>
</feature>
<protein>
    <submittedName>
        <fullName evidence="3">DUF5719 family protein</fullName>
    </submittedName>
</protein>
<feature type="compositionally biased region" description="Low complexity" evidence="1">
    <location>
        <begin position="178"/>
        <end position="187"/>
    </location>
</feature>
<feature type="compositionally biased region" description="Polar residues" evidence="1">
    <location>
        <begin position="156"/>
        <end position="177"/>
    </location>
</feature>
<dbReference type="EMBL" id="CP146203">
    <property type="protein sequence ID" value="XBH21968.1"/>
    <property type="molecule type" value="Genomic_DNA"/>
</dbReference>
<organism evidence="3">
    <name type="scientific">Jonesiaceae bacterium BS-20</name>
    <dbReference type="NCBI Taxonomy" id="3120821"/>
    <lineage>
        <taxon>Bacteria</taxon>
        <taxon>Bacillati</taxon>
        <taxon>Actinomycetota</taxon>
        <taxon>Actinomycetes</taxon>
        <taxon>Micrococcales</taxon>
        <taxon>Jonesiaceae</taxon>
    </lineage>
</organism>